<feature type="transmembrane region" description="Helical" evidence="9">
    <location>
        <begin position="152"/>
        <end position="174"/>
    </location>
</feature>
<feature type="transmembrane region" description="Helical" evidence="9">
    <location>
        <begin position="12"/>
        <end position="29"/>
    </location>
</feature>
<feature type="domain" description="MotA/TolQ/ExbB proton channel" evidence="10">
    <location>
        <begin position="84"/>
        <end position="189"/>
    </location>
</feature>
<feature type="transmembrane region" description="Helical" evidence="9">
    <location>
        <begin position="109"/>
        <end position="132"/>
    </location>
</feature>
<comment type="similarity">
    <text evidence="8">Belongs to the exbB/tolQ family.</text>
</comment>
<reference evidence="12 13" key="1">
    <citation type="submission" date="2018-04" db="EMBL/GenBank/DDBJ databases">
        <title>Genomic Encyclopedia of Type Strains, Phase IV (KMG-IV): sequencing the most valuable type-strain genomes for metagenomic binning, comparative biology and taxonomic classification.</title>
        <authorList>
            <person name="Goeker M."/>
        </authorList>
    </citation>
    <scope>NUCLEOTIDE SEQUENCE [LARGE SCALE GENOMIC DNA]</scope>
    <source>
        <strain evidence="12 13">DSM 14823</strain>
    </source>
</reference>
<evidence type="ECO:0000313" key="11">
    <source>
        <dbReference type="EMBL" id="NMD86873.1"/>
    </source>
</evidence>
<dbReference type="Proteomes" id="UP000245959">
    <property type="component" value="Unassembled WGS sequence"/>
</dbReference>
<dbReference type="GeneID" id="78294971"/>
<dbReference type="EMBL" id="QEKH01000010">
    <property type="protein sequence ID" value="PVY42748.1"/>
    <property type="molecule type" value="Genomic_DNA"/>
</dbReference>
<dbReference type="InterPro" id="IPR002898">
    <property type="entry name" value="MotA_ExbB_proton_chnl"/>
</dbReference>
<evidence type="ECO:0000313" key="12">
    <source>
        <dbReference type="EMBL" id="PVY42748.1"/>
    </source>
</evidence>
<dbReference type="InterPro" id="IPR050790">
    <property type="entry name" value="ExbB/TolQ_transport"/>
</dbReference>
<organism evidence="12 13">
    <name type="scientific">Victivallis vadensis</name>
    <dbReference type="NCBI Taxonomy" id="172901"/>
    <lineage>
        <taxon>Bacteria</taxon>
        <taxon>Pseudomonadati</taxon>
        <taxon>Lentisphaerota</taxon>
        <taxon>Lentisphaeria</taxon>
        <taxon>Victivallales</taxon>
        <taxon>Victivallaceae</taxon>
        <taxon>Victivallis</taxon>
    </lineage>
</organism>
<dbReference type="PANTHER" id="PTHR30625:SF15">
    <property type="entry name" value="BIOPOLYMER TRANSPORT PROTEIN EXBB"/>
    <property type="match status" value="1"/>
</dbReference>
<evidence type="ECO:0000256" key="1">
    <source>
        <dbReference type="ARBA" id="ARBA00004651"/>
    </source>
</evidence>
<keyword evidence="2 8" id="KW-0813">Transport</keyword>
<dbReference type="GO" id="GO:0005886">
    <property type="term" value="C:plasma membrane"/>
    <property type="evidence" value="ECO:0007669"/>
    <property type="project" value="UniProtKB-SubCell"/>
</dbReference>
<evidence type="ECO:0000256" key="9">
    <source>
        <dbReference type="SAM" id="Phobius"/>
    </source>
</evidence>
<evidence type="ECO:0000313" key="14">
    <source>
        <dbReference type="Proteomes" id="UP000576225"/>
    </source>
</evidence>
<keyword evidence="4 9" id="KW-0812">Transmembrane</keyword>
<gene>
    <name evidence="12" type="ORF">C8D82_11056</name>
    <name evidence="11" type="ORF">HF882_09780</name>
</gene>
<dbReference type="EMBL" id="JABAEW010000015">
    <property type="protein sequence ID" value="NMD86873.1"/>
    <property type="molecule type" value="Genomic_DNA"/>
</dbReference>
<accession>A0A2U1B265</accession>
<keyword evidence="6 9" id="KW-1133">Transmembrane helix</keyword>
<evidence type="ECO:0000256" key="5">
    <source>
        <dbReference type="ARBA" id="ARBA00022927"/>
    </source>
</evidence>
<dbReference type="PANTHER" id="PTHR30625">
    <property type="entry name" value="PROTEIN TOLQ"/>
    <property type="match status" value="1"/>
</dbReference>
<keyword evidence="5 8" id="KW-0653">Protein transport</keyword>
<evidence type="ECO:0000256" key="2">
    <source>
        <dbReference type="ARBA" id="ARBA00022448"/>
    </source>
</evidence>
<evidence type="ECO:0000256" key="8">
    <source>
        <dbReference type="RuleBase" id="RU004057"/>
    </source>
</evidence>
<dbReference type="Pfam" id="PF01618">
    <property type="entry name" value="MotA_ExbB"/>
    <property type="match status" value="1"/>
</dbReference>
<keyword evidence="13" id="KW-1185">Reference proteome</keyword>
<protein>
    <submittedName>
        <fullName evidence="12">Biopolymer transport protein ExbB</fullName>
    </submittedName>
    <submittedName>
        <fullName evidence="11">MotA/TolQ/ExbB proton channel family protein</fullName>
    </submittedName>
</protein>
<dbReference type="GO" id="GO:0017038">
    <property type="term" value="P:protein import"/>
    <property type="evidence" value="ECO:0007669"/>
    <property type="project" value="TreeGrafter"/>
</dbReference>
<evidence type="ECO:0000259" key="10">
    <source>
        <dbReference type="Pfam" id="PF01618"/>
    </source>
</evidence>
<name>A0A2U1B265_9BACT</name>
<evidence type="ECO:0000256" key="6">
    <source>
        <dbReference type="ARBA" id="ARBA00022989"/>
    </source>
</evidence>
<dbReference type="OrthoDB" id="4045at2"/>
<evidence type="ECO:0000256" key="4">
    <source>
        <dbReference type="ARBA" id="ARBA00022692"/>
    </source>
</evidence>
<dbReference type="RefSeq" id="WP_116883661.1">
    <property type="nucleotide sequence ID" value="NZ_CABMMC010000018.1"/>
</dbReference>
<evidence type="ECO:0000256" key="7">
    <source>
        <dbReference type="ARBA" id="ARBA00023136"/>
    </source>
</evidence>
<sequence>MLYTQLIDDGGPIMWVILAGSLIAVFVFLKKVFQFHREEINVRELLRGLFNVLKRDGFVEAITLCDNTPGPAARLLGAAILAYERGDEDIRQAIDDAALEEMPKLERHINLLGTIGFVMPLIGFLGTVLGMMRAFQVAANAEALSAERISEAVNMALITTASALVVAIPCYIAYNYLVARVNSITLDMEKASLEIMNFFERREAEKTGALQHDKK</sequence>
<dbReference type="Proteomes" id="UP000576225">
    <property type="component" value="Unassembled WGS sequence"/>
</dbReference>
<comment type="subcellular location">
    <subcellularLocation>
        <location evidence="1">Cell membrane</location>
        <topology evidence="1">Multi-pass membrane protein</topology>
    </subcellularLocation>
    <subcellularLocation>
        <location evidence="8">Membrane</location>
        <topology evidence="8">Multi-pass membrane protein</topology>
    </subcellularLocation>
</comment>
<keyword evidence="7 9" id="KW-0472">Membrane</keyword>
<proteinExistence type="inferred from homology"/>
<dbReference type="AlphaFoldDB" id="A0A2U1B265"/>
<keyword evidence="3" id="KW-1003">Cell membrane</keyword>
<comment type="caution">
    <text evidence="12">The sequence shown here is derived from an EMBL/GenBank/DDBJ whole genome shotgun (WGS) entry which is preliminary data.</text>
</comment>
<reference evidence="11 14" key="2">
    <citation type="submission" date="2020-04" db="EMBL/GenBank/DDBJ databases">
        <authorList>
            <person name="Hitch T.C.A."/>
            <person name="Wylensek D."/>
            <person name="Clavel T."/>
        </authorList>
    </citation>
    <scope>NUCLEOTIDE SEQUENCE [LARGE SCALE GENOMIC DNA]</scope>
    <source>
        <strain evidence="11 14">COR2-253-APC-1A</strain>
    </source>
</reference>
<evidence type="ECO:0000256" key="3">
    <source>
        <dbReference type="ARBA" id="ARBA00022475"/>
    </source>
</evidence>
<evidence type="ECO:0000313" key="13">
    <source>
        <dbReference type="Proteomes" id="UP000245959"/>
    </source>
</evidence>